<dbReference type="InterPro" id="IPR014528">
    <property type="entry name" value="GdpP/PdeA"/>
</dbReference>
<dbReference type="Gene3D" id="3.30.450.20">
    <property type="entry name" value="PAS domain"/>
    <property type="match status" value="1"/>
</dbReference>
<protein>
    <recommendedName>
        <fullName evidence="6">Cyclic-di-AMP phosphodiesterase</fullName>
        <ecNumber evidence="6">3.1.4.-</ecNumber>
    </recommendedName>
</protein>
<dbReference type="FunFam" id="3.90.1640.10:FF:000002">
    <property type="entry name" value="Cyclic-di-AMP phosphodiesterase"/>
    <property type="match status" value="1"/>
</dbReference>
<dbReference type="InterPro" id="IPR051319">
    <property type="entry name" value="Oligoribo/pAp-PDE_c-di-AMP_PDE"/>
</dbReference>
<dbReference type="GO" id="GO:0003676">
    <property type="term" value="F:nucleic acid binding"/>
    <property type="evidence" value="ECO:0007669"/>
    <property type="project" value="UniProtKB-UniRule"/>
</dbReference>
<evidence type="ECO:0000256" key="6">
    <source>
        <dbReference type="PIRNR" id="PIRNR026583"/>
    </source>
</evidence>
<keyword evidence="4 8" id="KW-1133">Transmembrane helix</keyword>
<dbReference type="Pfam" id="PF01368">
    <property type="entry name" value="DHH"/>
    <property type="match status" value="1"/>
</dbReference>
<evidence type="ECO:0000256" key="8">
    <source>
        <dbReference type="SAM" id="Phobius"/>
    </source>
</evidence>
<comment type="catalytic activity">
    <reaction evidence="6">
        <text>3',3'-c-di-AMP + H2O = 5'-O-phosphonoadenylyl-(3'-&gt;5')-adenosine + H(+)</text>
        <dbReference type="Rhea" id="RHEA:54420"/>
        <dbReference type="ChEBI" id="CHEBI:15377"/>
        <dbReference type="ChEBI" id="CHEBI:15378"/>
        <dbReference type="ChEBI" id="CHEBI:71500"/>
        <dbReference type="ChEBI" id="CHEBI:138171"/>
    </reaction>
</comment>
<dbReference type="InterPro" id="IPR001667">
    <property type="entry name" value="DDH_dom"/>
</dbReference>
<dbReference type="InterPro" id="IPR003156">
    <property type="entry name" value="DHHA1_dom"/>
</dbReference>
<dbReference type="EC" id="3.1.4.-" evidence="6"/>
<accession>A0A7C8HDV1</accession>
<feature type="binding site" evidence="7">
    <location>
        <position position="434"/>
    </location>
    <ligand>
        <name>Mn(2+)</name>
        <dbReference type="ChEBI" id="CHEBI:29035"/>
        <label>2</label>
    </ligand>
</feature>
<evidence type="ECO:0000256" key="3">
    <source>
        <dbReference type="ARBA" id="ARBA00022692"/>
    </source>
</evidence>
<name>A0A7C8HDV1_9FIRM</name>
<keyword evidence="7" id="KW-0464">Manganese</keyword>
<dbReference type="SUPFAM" id="SSF64182">
    <property type="entry name" value="DHH phosphoesterases"/>
    <property type="match status" value="1"/>
</dbReference>
<dbReference type="PANTHER" id="PTHR47618">
    <property type="entry name" value="BIFUNCTIONAL OLIGORIBONUCLEASE AND PAP PHOSPHATASE NRNA"/>
    <property type="match status" value="1"/>
</dbReference>
<dbReference type="OrthoDB" id="9759476at2"/>
<feature type="binding site" evidence="7">
    <location>
        <position position="360"/>
    </location>
    <ligand>
        <name>Mn(2+)</name>
        <dbReference type="ChEBI" id="CHEBI:29035"/>
        <label>1</label>
    </ligand>
</feature>
<feature type="binding site" evidence="7">
    <location>
        <position position="458"/>
    </location>
    <ligand>
        <name>Mn(2+)</name>
        <dbReference type="ChEBI" id="CHEBI:29035"/>
        <label>2</label>
    </ligand>
</feature>
<feature type="binding site" evidence="7">
    <location>
        <position position="364"/>
    </location>
    <ligand>
        <name>Mn(2+)</name>
        <dbReference type="ChEBI" id="CHEBI:29035"/>
        <label>1</label>
    </ligand>
</feature>
<dbReference type="GO" id="GO:0005886">
    <property type="term" value="C:plasma membrane"/>
    <property type="evidence" value="ECO:0007669"/>
    <property type="project" value="UniProtKB-SubCell"/>
</dbReference>
<feature type="binding site" evidence="7">
    <location>
        <position position="366"/>
    </location>
    <ligand>
        <name>Mn(2+)</name>
        <dbReference type="ChEBI" id="CHEBI:29035"/>
        <label>2</label>
    </ligand>
</feature>
<gene>
    <name evidence="10" type="ORF">GND95_10660</name>
</gene>
<comment type="caution">
    <text evidence="10">The sequence shown here is derived from an EMBL/GenBank/DDBJ whole genome shotgun (WGS) entry which is preliminary data.</text>
</comment>
<feature type="binding site" evidence="7">
    <location>
        <position position="513"/>
    </location>
    <ligand>
        <name>Mn(2+)</name>
        <dbReference type="ChEBI" id="CHEBI:29035"/>
        <label>2</label>
    </ligand>
</feature>
<keyword evidence="11" id="KW-1185">Reference proteome</keyword>
<dbReference type="InterPro" id="IPR000160">
    <property type="entry name" value="GGDEF_dom"/>
</dbReference>
<dbReference type="GO" id="GO:0016787">
    <property type="term" value="F:hydrolase activity"/>
    <property type="evidence" value="ECO:0007669"/>
    <property type="project" value="UniProtKB-UniRule"/>
</dbReference>
<dbReference type="RefSeq" id="WP_158741146.1">
    <property type="nucleotide sequence ID" value="NZ_JAFBEP010000001.1"/>
</dbReference>
<dbReference type="EMBL" id="WSLF01000010">
    <property type="protein sequence ID" value="KAE9632972.1"/>
    <property type="molecule type" value="Genomic_DNA"/>
</dbReference>
<keyword evidence="5 6" id="KW-0472">Membrane</keyword>
<evidence type="ECO:0000256" key="2">
    <source>
        <dbReference type="ARBA" id="ARBA00022475"/>
    </source>
</evidence>
<evidence type="ECO:0000259" key="9">
    <source>
        <dbReference type="PROSITE" id="PS50887"/>
    </source>
</evidence>
<evidence type="ECO:0000256" key="7">
    <source>
        <dbReference type="PIRSR" id="PIRSR026583-50"/>
    </source>
</evidence>
<dbReference type="PROSITE" id="PS50887">
    <property type="entry name" value="GGDEF"/>
    <property type="match status" value="1"/>
</dbReference>
<evidence type="ECO:0000313" key="10">
    <source>
        <dbReference type="EMBL" id="KAE9632972.1"/>
    </source>
</evidence>
<proteinExistence type="inferred from homology"/>
<dbReference type="SMART" id="SM00267">
    <property type="entry name" value="GGDEF"/>
    <property type="match status" value="1"/>
</dbReference>
<dbReference type="AlphaFoldDB" id="A0A7C8HDV1"/>
<dbReference type="Pfam" id="PF21370">
    <property type="entry name" value="PAS_GdpP"/>
    <property type="match status" value="1"/>
</dbReference>
<feature type="transmembrane region" description="Helical" evidence="8">
    <location>
        <begin position="40"/>
        <end position="57"/>
    </location>
</feature>
<comment type="cofactor">
    <cofactor evidence="7">
        <name>Mn(2+)</name>
        <dbReference type="ChEBI" id="CHEBI:29035"/>
    </cofactor>
    <text evidence="7">For phosphodiesterase activity, probably binds 2 Mn(2+) per subunit.</text>
</comment>
<sequence length="671" mass="76334">MNKSHYKTFINRVFLQPHFYILILFVFGVIFLFYEPVIGFVAMLLCVALLIFTLLWGKKGSQLEERTLNKDYDFHSIHKDVLSYFPFPFIMVDAHGWIKWYNPRIEEVIKAKNLVNKNIQNLFLDITADQFPKGKEQVTKTITVDNRHYNVYIDRVYLSQASGSQRTMYGLYFIDNTHNMILKEENLKQKVSIGLIFIDNYEEVMQSVEDVRRPLLIALIDRKLNSWAQQGEGIVKKLEKDQYLMLFYNEHLEKFRQKKFEILDEIRQIHIGNELPVTLSIGIGVNGKNLPQSMEYAKAAIDLALGRGGDQAVIKNVDKYSFYGGKTKEVEKSTRVKARMKAYAFREIIEESDEVLIMGHKNPDVDCLGAAIGVYRAAQLLGKKAYIVLNEPTSAIKTVYDKILESGEYEEKIFLNSIEAIGHTGEKTLVVVVDVHRPSYTECPELLELSKNIVVFDHHRRSAEFIDNAVLTYLEPFISSTCEMIAEILQYIVDKVKLKPIEADILLAGITIDTKNFVFKTGVRTFEAAAFLRRNGADSTRVRMLFQNDMESYQARAAAVKDARIYRKNMAISIAPSDLKNGAVIAAQAADELLNISGIKASFVMCSIKNDVMISARSLGDINVQLIMEKLGGGGHQTVAGAQFSEVPIDEVYDQLIEAIDEYLEEGAERR</sequence>
<evidence type="ECO:0000256" key="1">
    <source>
        <dbReference type="ARBA" id="ARBA00004651"/>
    </source>
</evidence>
<keyword evidence="6" id="KW-0378">Hydrolase</keyword>
<evidence type="ECO:0000256" key="5">
    <source>
        <dbReference type="ARBA" id="ARBA00023136"/>
    </source>
</evidence>
<dbReference type="Pfam" id="PF24898">
    <property type="entry name" value="GGDEF_GdpP"/>
    <property type="match status" value="1"/>
</dbReference>
<dbReference type="GO" id="GO:0046872">
    <property type="term" value="F:metal ion binding"/>
    <property type="evidence" value="ECO:0007669"/>
    <property type="project" value="UniProtKB-KW"/>
</dbReference>
<comment type="subcellular location">
    <subcellularLocation>
        <location evidence="1">Cell membrane</location>
        <topology evidence="1">Multi-pass membrane protein</topology>
    </subcellularLocation>
</comment>
<dbReference type="Gene3D" id="3.90.1640.10">
    <property type="entry name" value="inorganic pyrophosphatase (n-terminal core)"/>
    <property type="match status" value="1"/>
</dbReference>
<dbReference type="Proteomes" id="UP000483018">
    <property type="component" value="Unassembled WGS sequence"/>
</dbReference>
<evidence type="ECO:0000313" key="11">
    <source>
        <dbReference type="Proteomes" id="UP000483018"/>
    </source>
</evidence>
<comment type="function">
    <text evidence="6">Has phosphodiesterase (PDE) activity against cyclic-di-AMP (c-di-AMP).</text>
</comment>
<feature type="domain" description="GGDEF" evidence="9">
    <location>
        <begin position="189"/>
        <end position="317"/>
    </location>
</feature>
<keyword evidence="2 6" id="KW-1003">Cell membrane</keyword>
<dbReference type="PIRSF" id="PIRSF026583">
    <property type="entry name" value="YybT"/>
    <property type="match status" value="1"/>
</dbReference>
<feature type="transmembrane region" description="Helical" evidence="8">
    <location>
        <begin position="12"/>
        <end position="34"/>
    </location>
</feature>
<dbReference type="InterPro" id="IPR049553">
    <property type="entry name" value="GdpP-like_PAS"/>
</dbReference>
<organism evidence="10 11">
    <name type="scientific">Defluviitalea raffinosedens</name>
    <dbReference type="NCBI Taxonomy" id="1450156"/>
    <lineage>
        <taxon>Bacteria</taxon>
        <taxon>Bacillati</taxon>
        <taxon>Bacillota</taxon>
        <taxon>Clostridia</taxon>
        <taxon>Lachnospirales</taxon>
        <taxon>Defluviitaleaceae</taxon>
        <taxon>Defluviitalea</taxon>
    </lineage>
</organism>
<dbReference type="InterPro" id="IPR038763">
    <property type="entry name" value="DHH_sf"/>
</dbReference>
<reference evidence="10 11" key="1">
    <citation type="submission" date="2019-12" db="EMBL/GenBank/DDBJ databases">
        <title>Defluviitalea raffinosedens, isolated from a biogas fermenter, genome sequencing and characterization.</title>
        <authorList>
            <person name="Rettenmaier R."/>
            <person name="Schneider M."/>
            <person name="Neuhaus K."/>
            <person name="Liebl W."/>
            <person name="Zverlov V."/>
        </authorList>
    </citation>
    <scope>NUCLEOTIDE SEQUENCE [LARGE SCALE GENOMIC DNA]</scope>
    <source>
        <strain evidence="10 11">249c-K6</strain>
    </source>
</reference>
<evidence type="ECO:0000256" key="4">
    <source>
        <dbReference type="ARBA" id="ARBA00022989"/>
    </source>
</evidence>
<keyword evidence="3 8" id="KW-0812">Transmembrane</keyword>
<comment type="similarity">
    <text evidence="6">Belongs to the GdpP/PdeA phosphodiesterase family.</text>
</comment>
<dbReference type="PANTHER" id="PTHR47618:SF2">
    <property type="entry name" value="CYCLIC-DI-AMP PHOSPHODIESTERASE GDPP"/>
    <property type="match status" value="1"/>
</dbReference>
<dbReference type="Gene3D" id="3.10.310.30">
    <property type="match status" value="1"/>
</dbReference>
<feature type="binding site" evidence="7">
    <location>
        <position position="434"/>
    </location>
    <ligand>
        <name>Mn(2+)</name>
        <dbReference type="ChEBI" id="CHEBI:29035"/>
        <label>1</label>
    </ligand>
</feature>
<keyword evidence="7" id="KW-0479">Metal-binding</keyword>
<dbReference type="Pfam" id="PF02272">
    <property type="entry name" value="DHHA1"/>
    <property type="match status" value="1"/>
</dbReference>